<evidence type="ECO:0000259" key="1">
    <source>
        <dbReference type="Pfam" id="PF13976"/>
    </source>
</evidence>
<dbReference type="Proteomes" id="UP001497516">
    <property type="component" value="Chromosome 5"/>
</dbReference>
<dbReference type="AlphaFoldDB" id="A0AAV2EZE4"/>
<accession>A0AAV2EZE4</accession>
<evidence type="ECO:0000313" key="3">
    <source>
        <dbReference type="Proteomes" id="UP001497516"/>
    </source>
</evidence>
<dbReference type="InterPro" id="IPR025724">
    <property type="entry name" value="GAG-pre-integrase_dom"/>
</dbReference>
<proteinExistence type="predicted"/>
<sequence>MKNETNRLCGRPGAWRAWQCPHHPHQKVYRNLQPTLDKITQGRKLESVYVMSAEVAYANTTRSMMTSLWHARFGHIGYQKFRVMMKKSMLKGLPHLDISEDIVCVGCQYGKARQLPYEY</sequence>
<keyword evidence="3" id="KW-1185">Reference proteome</keyword>
<evidence type="ECO:0000313" key="2">
    <source>
        <dbReference type="EMBL" id="CAL1391007.1"/>
    </source>
</evidence>
<feature type="domain" description="GAG-pre-integrase" evidence="1">
    <location>
        <begin position="57"/>
        <end position="111"/>
    </location>
</feature>
<gene>
    <name evidence="2" type="ORF">LTRI10_LOCUS31757</name>
</gene>
<protein>
    <recommendedName>
        <fullName evidence="1">GAG-pre-integrase domain-containing protein</fullName>
    </recommendedName>
</protein>
<name>A0AAV2EZE4_9ROSI</name>
<dbReference type="Pfam" id="PF13976">
    <property type="entry name" value="gag_pre-integrs"/>
    <property type="match status" value="1"/>
</dbReference>
<reference evidence="2 3" key="1">
    <citation type="submission" date="2024-04" db="EMBL/GenBank/DDBJ databases">
        <authorList>
            <person name="Fracassetti M."/>
        </authorList>
    </citation>
    <scope>NUCLEOTIDE SEQUENCE [LARGE SCALE GENOMIC DNA]</scope>
</reference>
<organism evidence="2 3">
    <name type="scientific">Linum trigynum</name>
    <dbReference type="NCBI Taxonomy" id="586398"/>
    <lineage>
        <taxon>Eukaryota</taxon>
        <taxon>Viridiplantae</taxon>
        <taxon>Streptophyta</taxon>
        <taxon>Embryophyta</taxon>
        <taxon>Tracheophyta</taxon>
        <taxon>Spermatophyta</taxon>
        <taxon>Magnoliopsida</taxon>
        <taxon>eudicotyledons</taxon>
        <taxon>Gunneridae</taxon>
        <taxon>Pentapetalae</taxon>
        <taxon>rosids</taxon>
        <taxon>fabids</taxon>
        <taxon>Malpighiales</taxon>
        <taxon>Linaceae</taxon>
        <taxon>Linum</taxon>
    </lineage>
</organism>
<dbReference type="EMBL" id="OZ034818">
    <property type="protein sequence ID" value="CAL1391007.1"/>
    <property type="molecule type" value="Genomic_DNA"/>
</dbReference>